<evidence type="ECO:0000256" key="1">
    <source>
        <dbReference type="ARBA" id="ARBA00013860"/>
    </source>
</evidence>
<evidence type="ECO:0000313" key="10">
    <source>
        <dbReference type="Proteomes" id="UP000318711"/>
    </source>
</evidence>
<comment type="subcellular location">
    <subcellularLocation>
        <location evidence="7">Cytoplasm</location>
        <location evidence="7">Nucleoid</location>
    </subcellularLocation>
</comment>
<gene>
    <name evidence="7" type="primary">mraZ</name>
    <name evidence="9" type="ORF">CEN88_272</name>
</gene>
<dbReference type="Gene3D" id="3.40.1550.20">
    <property type="entry name" value="Transcriptional regulator MraZ domain"/>
    <property type="match status" value="1"/>
</dbReference>
<name>A0A554LV52_9BACT</name>
<proteinExistence type="inferred from homology"/>
<reference evidence="9 10" key="1">
    <citation type="submission" date="2017-07" db="EMBL/GenBank/DDBJ databases">
        <title>Mechanisms for carbon and nitrogen cycling indicate functional differentiation within the Candidate Phyla Radiation.</title>
        <authorList>
            <person name="Danczak R.E."/>
            <person name="Johnston M.D."/>
            <person name="Kenah C."/>
            <person name="Slattery M."/>
            <person name="Wrighton K.C."/>
            <person name="Wilkins M.J."/>
        </authorList>
    </citation>
    <scope>NUCLEOTIDE SEQUENCE [LARGE SCALE GENOMIC DNA]</scope>
    <source>
        <strain evidence="9">Licking1014_2</strain>
    </source>
</reference>
<organism evidence="9 10">
    <name type="scientific">Candidatus Berkelbacteria bacterium Licking1014_2</name>
    <dbReference type="NCBI Taxonomy" id="2017146"/>
    <lineage>
        <taxon>Bacteria</taxon>
        <taxon>Candidatus Berkelbacteria</taxon>
    </lineage>
</organism>
<dbReference type="AlphaFoldDB" id="A0A554LV52"/>
<dbReference type="InterPro" id="IPR038619">
    <property type="entry name" value="MraZ_sf"/>
</dbReference>
<evidence type="ECO:0000256" key="7">
    <source>
        <dbReference type="HAMAP-Rule" id="MF_01008"/>
    </source>
</evidence>
<dbReference type="CDD" id="cd16320">
    <property type="entry name" value="MraZ_N"/>
    <property type="match status" value="1"/>
</dbReference>
<dbReference type="GO" id="GO:0005737">
    <property type="term" value="C:cytoplasm"/>
    <property type="evidence" value="ECO:0007669"/>
    <property type="project" value="UniProtKB-UniRule"/>
</dbReference>
<evidence type="ECO:0000313" key="9">
    <source>
        <dbReference type="EMBL" id="TSC96751.1"/>
    </source>
</evidence>
<keyword evidence="2 7" id="KW-0963">Cytoplasm</keyword>
<dbReference type="GO" id="GO:2000143">
    <property type="term" value="P:negative regulation of DNA-templated transcription initiation"/>
    <property type="evidence" value="ECO:0007669"/>
    <property type="project" value="TreeGrafter"/>
</dbReference>
<dbReference type="InterPro" id="IPR035642">
    <property type="entry name" value="MraZ_N"/>
</dbReference>
<comment type="similarity">
    <text evidence="7">Belongs to the MraZ family.</text>
</comment>
<dbReference type="Proteomes" id="UP000318711">
    <property type="component" value="Unassembled WGS sequence"/>
</dbReference>
<keyword evidence="5 7" id="KW-0238">DNA-binding</keyword>
<evidence type="ECO:0000256" key="4">
    <source>
        <dbReference type="ARBA" id="ARBA00023015"/>
    </source>
</evidence>
<dbReference type="NCBIfam" id="TIGR00242">
    <property type="entry name" value="division/cell wall cluster transcriptional repressor MraZ"/>
    <property type="match status" value="1"/>
</dbReference>
<dbReference type="HAMAP" id="MF_01008">
    <property type="entry name" value="MraZ"/>
    <property type="match status" value="1"/>
</dbReference>
<dbReference type="CDD" id="cd16321">
    <property type="entry name" value="MraZ_C"/>
    <property type="match status" value="1"/>
</dbReference>
<dbReference type="InterPro" id="IPR003444">
    <property type="entry name" value="MraZ"/>
</dbReference>
<dbReference type="InterPro" id="IPR020603">
    <property type="entry name" value="MraZ_dom"/>
</dbReference>
<dbReference type="Pfam" id="PF02381">
    <property type="entry name" value="MraZ"/>
    <property type="match status" value="2"/>
</dbReference>
<dbReference type="PANTHER" id="PTHR34701:SF1">
    <property type="entry name" value="TRANSCRIPTIONAL REGULATOR MRAZ"/>
    <property type="match status" value="1"/>
</dbReference>
<dbReference type="InterPro" id="IPR037914">
    <property type="entry name" value="SpoVT-AbrB_sf"/>
</dbReference>
<dbReference type="InterPro" id="IPR007159">
    <property type="entry name" value="SpoVT-AbrB_dom"/>
</dbReference>
<comment type="caution">
    <text evidence="9">The sequence shown here is derived from an EMBL/GenBank/DDBJ whole genome shotgun (WGS) entry which is preliminary data.</text>
</comment>
<feature type="domain" description="SpoVT-AbrB" evidence="8">
    <location>
        <begin position="76"/>
        <end position="119"/>
    </location>
</feature>
<dbReference type="PANTHER" id="PTHR34701">
    <property type="entry name" value="TRANSCRIPTIONAL REGULATOR MRAZ"/>
    <property type="match status" value="1"/>
</dbReference>
<keyword evidence="4 7" id="KW-0805">Transcription regulation</keyword>
<dbReference type="SUPFAM" id="SSF89447">
    <property type="entry name" value="AbrB/MazE/MraZ-like"/>
    <property type="match status" value="1"/>
</dbReference>
<dbReference type="PROSITE" id="PS51740">
    <property type="entry name" value="SPOVT_ABRB"/>
    <property type="match status" value="2"/>
</dbReference>
<dbReference type="EMBL" id="VMGL01000029">
    <property type="protein sequence ID" value="TSC96751.1"/>
    <property type="molecule type" value="Genomic_DNA"/>
</dbReference>
<evidence type="ECO:0000256" key="2">
    <source>
        <dbReference type="ARBA" id="ARBA00022490"/>
    </source>
</evidence>
<accession>A0A554LV52</accession>
<evidence type="ECO:0000256" key="6">
    <source>
        <dbReference type="ARBA" id="ARBA00023163"/>
    </source>
</evidence>
<keyword evidence="6 7" id="KW-0804">Transcription</keyword>
<keyword evidence="3" id="KW-0677">Repeat</keyword>
<evidence type="ECO:0000256" key="5">
    <source>
        <dbReference type="ARBA" id="ARBA00023125"/>
    </source>
</evidence>
<dbReference type="GO" id="GO:0000976">
    <property type="term" value="F:transcription cis-regulatory region binding"/>
    <property type="evidence" value="ECO:0007669"/>
    <property type="project" value="TreeGrafter"/>
</dbReference>
<dbReference type="InterPro" id="IPR035644">
    <property type="entry name" value="MraZ_C"/>
</dbReference>
<evidence type="ECO:0000256" key="3">
    <source>
        <dbReference type="ARBA" id="ARBA00022737"/>
    </source>
</evidence>
<dbReference type="GO" id="GO:0003700">
    <property type="term" value="F:DNA-binding transcription factor activity"/>
    <property type="evidence" value="ECO:0007669"/>
    <property type="project" value="UniProtKB-UniRule"/>
</dbReference>
<dbReference type="GO" id="GO:0009295">
    <property type="term" value="C:nucleoid"/>
    <property type="evidence" value="ECO:0007669"/>
    <property type="project" value="UniProtKB-SubCell"/>
</dbReference>
<sequence length="144" mass="16589">MFIGEYQHTIDQKNRLAVPIKFREALQDGLIITRGIDECLFIYPKETWQLLAEKIAALPFYQADNRAFSRLMLAGAMEVEIDNQGRILLPGYLKNYGKLKTKIVVAGVYDRLEIWDSRIWQEYKNKTESSAEEIASRVGEMLTG</sequence>
<evidence type="ECO:0000259" key="8">
    <source>
        <dbReference type="PROSITE" id="PS51740"/>
    </source>
</evidence>
<protein>
    <recommendedName>
        <fullName evidence="1 7">Transcriptional regulator MraZ</fullName>
    </recommendedName>
</protein>
<comment type="subunit">
    <text evidence="7">Forms oligomers.</text>
</comment>
<feature type="domain" description="SpoVT-AbrB" evidence="8">
    <location>
        <begin position="5"/>
        <end position="47"/>
    </location>
</feature>